<dbReference type="Proteomes" id="UP000327493">
    <property type="component" value="Unassembled WGS sequence"/>
</dbReference>
<organism evidence="2 3">
    <name type="scientific">Etheostoma spectabile</name>
    <name type="common">orangethroat darter</name>
    <dbReference type="NCBI Taxonomy" id="54343"/>
    <lineage>
        <taxon>Eukaryota</taxon>
        <taxon>Metazoa</taxon>
        <taxon>Chordata</taxon>
        <taxon>Craniata</taxon>
        <taxon>Vertebrata</taxon>
        <taxon>Euteleostomi</taxon>
        <taxon>Actinopterygii</taxon>
        <taxon>Neopterygii</taxon>
        <taxon>Teleostei</taxon>
        <taxon>Neoteleostei</taxon>
        <taxon>Acanthomorphata</taxon>
        <taxon>Eupercaria</taxon>
        <taxon>Perciformes</taxon>
        <taxon>Percoidei</taxon>
        <taxon>Percidae</taxon>
        <taxon>Etheostomatinae</taxon>
        <taxon>Etheostoma</taxon>
    </lineage>
</organism>
<name>A0A5J5CFY4_9PERO</name>
<keyword evidence="3" id="KW-1185">Reference proteome</keyword>
<dbReference type="EMBL" id="VOFY01000038">
    <property type="protein sequence ID" value="KAA8579231.1"/>
    <property type="molecule type" value="Genomic_DNA"/>
</dbReference>
<evidence type="ECO:0000313" key="2">
    <source>
        <dbReference type="EMBL" id="KAA8579231.1"/>
    </source>
</evidence>
<evidence type="ECO:0000256" key="1">
    <source>
        <dbReference type="SAM" id="MobiDB-lite"/>
    </source>
</evidence>
<evidence type="ECO:0000313" key="3">
    <source>
        <dbReference type="Proteomes" id="UP000327493"/>
    </source>
</evidence>
<sequence>MNSPSWCGSYVEGMMTYSPGLRRKRWDLQRALEEVNRKNSFGMCCLFPCIWKGGVHNGKTSHHEGAAHVVVLGVIVLLHQTEAVLRVGPENGGYLGSSCSPQRSSPSPSVPRSQKPSTCGSYRPPGRLGKGRTVVCDLEVEDACIVLRVALLVGNNAVEKLLIQDGSSADLSGGRPEVWAWWNTVYQYGSKQYLRAGETRRLVTSEKRLQGARLVPAHQQLWLRILNEPTNIR</sequence>
<feature type="region of interest" description="Disordered" evidence="1">
    <location>
        <begin position="96"/>
        <end position="125"/>
    </location>
</feature>
<protein>
    <submittedName>
        <fullName evidence="2">Uncharacterized protein</fullName>
    </submittedName>
</protein>
<feature type="compositionally biased region" description="Low complexity" evidence="1">
    <location>
        <begin position="97"/>
        <end position="117"/>
    </location>
</feature>
<dbReference type="AlphaFoldDB" id="A0A5J5CFY4"/>
<accession>A0A5J5CFY4</accession>
<proteinExistence type="predicted"/>
<reference evidence="2 3" key="1">
    <citation type="submission" date="2019-08" db="EMBL/GenBank/DDBJ databases">
        <title>A chromosome-level genome assembly, high-density linkage maps, and genome scans reveal the genomic architecture of hybrid incompatibilities underlying speciation via character displacement in darters (Percidae: Etheostominae).</title>
        <authorList>
            <person name="Moran R.L."/>
            <person name="Catchen J.M."/>
            <person name="Fuller R.C."/>
        </authorList>
    </citation>
    <scope>NUCLEOTIDE SEQUENCE [LARGE SCALE GENOMIC DNA]</scope>
    <source>
        <strain evidence="2">EspeVRDwgs_2016</strain>
        <tissue evidence="2">Muscle</tissue>
    </source>
</reference>
<comment type="caution">
    <text evidence="2">The sequence shown here is derived from an EMBL/GenBank/DDBJ whole genome shotgun (WGS) entry which is preliminary data.</text>
</comment>
<gene>
    <name evidence="2" type="ORF">FQN60_007172</name>
</gene>